<reference evidence="3" key="2">
    <citation type="submission" date="2015-01" db="EMBL/GenBank/DDBJ databases">
        <title>Evolutionary Origins and Diversification of the Mycorrhizal Mutualists.</title>
        <authorList>
            <consortium name="DOE Joint Genome Institute"/>
            <consortium name="Mycorrhizal Genomics Consortium"/>
            <person name="Kohler A."/>
            <person name="Kuo A."/>
            <person name="Nagy L.G."/>
            <person name="Floudas D."/>
            <person name="Copeland A."/>
            <person name="Barry K.W."/>
            <person name="Cichocki N."/>
            <person name="Veneault-Fourrey C."/>
            <person name="LaButti K."/>
            <person name="Lindquist E.A."/>
            <person name="Lipzen A."/>
            <person name="Lundell T."/>
            <person name="Morin E."/>
            <person name="Murat C."/>
            <person name="Riley R."/>
            <person name="Ohm R."/>
            <person name="Sun H."/>
            <person name="Tunlid A."/>
            <person name="Henrissat B."/>
            <person name="Grigoriev I.V."/>
            <person name="Hibbett D.S."/>
            <person name="Martin F."/>
        </authorList>
    </citation>
    <scope>NUCLEOTIDE SEQUENCE [LARGE SCALE GENOMIC DNA]</scope>
    <source>
        <strain evidence="3">MAFF 305830</strain>
    </source>
</reference>
<feature type="compositionally biased region" description="Polar residues" evidence="1">
    <location>
        <begin position="316"/>
        <end position="331"/>
    </location>
</feature>
<dbReference type="EMBL" id="KN824298">
    <property type="protein sequence ID" value="KIM27547.1"/>
    <property type="molecule type" value="Genomic_DNA"/>
</dbReference>
<feature type="compositionally biased region" description="Polar residues" evidence="1">
    <location>
        <begin position="65"/>
        <end position="95"/>
    </location>
</feature>
<keyword evidence="3" id="KW-1185">Reference proteome</keyword>
<feature type="compositionally biased region" description="Low complexity" evidence="1">
    <location>
        <begin position="263"/>
        <end position="276"/>
    </location>
</feature>
<reference evidence="2 3" key="1">
    <citation type="submission" date="2014-04" db="EMBL/GenBank/DDBJ databases">
        <authorList>
            <consortium name="DOE Joint Genome Institute"/>
            <person name="Kuo A."/>
            <person name="Zuccaro A."/>
            <person name="Kohler A."/>
            <person name="Nagy L.G."/>
            <person name="Floudas D."/>
            <person name="Copeland A."/>
            <person name="Barry K.W."/>
            <person name="Cichocki N."/>
            <person name="Veneault-Fourrey C."/>
            <person name="LaButti K."/>
            <person name="Lindquist E.A."/>
            <person name="Lipzen A."/>
            <person name="Lundell T."/>
            <person name="Morin E."/>
            <person name="Murat C."/>
            <person name="Sun H."/>
            <person name="Tunlid A."/>
            <person name="Henrissat B."/>
            <person name="Grigoriev I.V."/>
            <person name="Hibbett D.S."/>
            <person name="Martin F."/>
            <person name="Nordberg H.P."/>
            <person name="Cantor M.N."/>
            <person name="Hua S.X."/>
        </authorList>
    </citation>
    <scope>NUCLEOTIDE SEQUENCE [LARGE SCALE GENOMIC DNA]</scope>
    <source>
        <strain evidence="2 3">MAFF 305830</strain>
    </source>
</reference>
<sequence length="480" mass="51391">MMKITEKKTINEKESPLNRRSSHVGSHSTELPYLLHEADPTDGVTSGPTRGSKKKEIHQVPRDVSPTSASVTSIPQSFSGTSDASQARLSFSSSLREMVAPLSTLPDSEPARASSEYTPSFLAPPSPLSNVPFVTTTQDDGRNMTPSPPPSFRSLYAAGRLPPSSRGPGPHMPSGKIPLLQRAVTLMSRSLPPIPREELPPRRSSSAFHAIRSRTSSKAKREQAKAAAQATASERASSSSDITVTGDLPPKLELHEPRQRTKSSPLVMSSSSSSRSVPPPVPALPPIVVSDDHSNAPPIARMFMERRVDASKSDTSHGQPPTAYRSTSPTPSMSSAQASLSSCAGHPSRLFTPSFDEGIFDAFPEVPGHLPSSSVVARHSKLMAAEAGGRGALGRLPNRSFSELEDHMTGSYSGRAEAVKSQHGPDDSSKATVKSNDGMSPIRRKAPSRKLIPGWYDDDDDDGENETGWASVQVIRSRLM</sequence>
<feature type="region of interest" description="Disordered" evidence="1">
    <location>
        <begin position="1"/>
        <end position="295"/>
    </location>
</feature>
<proteinExistence type="predicted"/>
<dbReference type="AlphaFoldDB" id="A0A0C2XEK2"/>
<feature type="compositionally biased region" description="Polar residues" evidence="1">
    <location>
        <begin position="128"/>
        <end position="138"/>
    </location>
</feature>
<evidence type="ECO:0000313" key="2">
    <source>
        <dbReference type="EMBL" id="KIM27547.1"/>
    </source>
</evidence>
<organism evidence="2 3">
    <name type="scientific">Serendipita vermifera MAFF 305830</name>
    <dbReference type="NCBI Taxonomy" id="933852"/>
    <lineage>
        <taxon>Eukaryota</taxon>
        <taxon>Fungi</taxon>
        <taxon>Dikarya</taxon>
        <taxon>Basidiomycota</taxon>
        <taxon>Agaricomycotina</taxon>
        <taxon>Agaricomycetes</taxon>
        <taxon>Sebacinales</taxon>
        <taxon>Serendipitaceae</taxon>
        <taxon>Serendipita</taxon>
    </lineage>
</organism>
<feature type="compositionally biased region" description="Basic and acidic residues" evidence="1">
    <location>
        <begin position="250"/>
        <end position="259"/>
    </location>
</feature>
<feature type="compositionally biased region" description="Acidic residues" evidence="1">
    <location>
        <begin position="456"/>
        <end position="465"/>
    </location>
</feature>
<feature type="compositionally biased region" description="Low complexity" evidence="1">
    <location>
        <begin position="225"/>
        <end position="240"/>
    </location>
</feature>
<feature type="compositionally biased region" description="Low complexity" evidence="1">
    <location>
        <begin position="159"/>
        <end position="169"/>
    </location>
</feature>
<protein>
    <submittedName>
        <fullName evidence="2">Uncharacterized protein</fullName>
    </submittedName>
</protein>
<accession>A0A0C2XEK2</accession>
<name>A0A0C2XEK2_SERVB</name>
<feature type="compositionally biased region" description="Basic and acidic residues" evidence="1">
    <location>
        <begin position="417"/>
        <end position="429"/>
    </location>
</feature>
<dbReference type="Proteomes" id="UP000054097">
    <property type="component" value="Unassembled WGS sequence"/>
</dbReference>
<evidence type="ECO:0000313" key="3">
    <source>
        <dbReference type="Proteomes" id="UP000054097"/>
    </source>
</evidence>
<feature type="compositionally biased region" description="Low complexity" evidence="1">
    <location>
        <begin position="332"/>
        <end position="343"/>
    </location>
</feature>
<dbReference type="OrthoDB" id="10664913at2759"/>
<evidence type="ECO:0000256" key="1">
    <source>
        <dbReference type="SAM" id="MobiDB-lite"/>
    </source>
</evidence>
<gene>
    <name evidence="2" type="ORF">M408DRAFT_166554</name>
</gene>
<feature type="compositionally biased region" description="Basic and acidic residues" evidence="1">
    <location>
        <begin position="1"/>
        <end position="17"/>
    </location>
</feature>
<dbReference type="HOGENOM" id="CLU_568781_0_0_1"/>
<feature type="region of interest" description="Disordered" evidence="1">
    <location>
        <begin position="415"/>
        <end position="467"/>
    </location>
</feature>
<feature type="region of interest" description="Disordered" evidence="1">
    <location>
        <begin position="308"/>
        <end position="343"/>
    </location>
</feature>